<feature type="compositionally biased region" description="Basic and acidic residues" evidence="1">
    <location>
        <begin position="28"/>
        <end position="37"/>
    </location>
</feature>
<comment type="caution">
    <text evidence="2">The sequence shown here is derived from an EMBL/GenBank/DDBJ whole genome shotgun (WGS) entry which is preliminary data.</text>
</comment>
<sequence>MYDETPSTALPAPCAQCREIKRKRYEAVRQGDRRRAEAMAAAMGRHQRAAH</sequence>
<reference evidence="3" key="1">
    <citation type="journal article" date="2019" name="Int. J. Syst. Evol. Microbiol.">
        <title>The Global Catalogue of Microorganisms (GCM) 10K type strain sequencing project: providing services to taxonomists for standard genome sequencing and annotation.</title>
        <authorList>
            <consortium name="The Broad Institute Genomics Platform"/>
            <consortium name="The Broad Institute Genome Sequencing Center for Infectious Disease"/>
            <person name="Wu L."/>
            <person name="Ma J."/>
        </authorList>
    </citation>
    <scope>NUCLEOTIDE SEQUENCE [LARGE SCALE GENOMIC DNA]</scope>
    <source>
        <strain evidence="3">CECT 8064</strain>
    </source>
</reference>
<proteinExistence type="predicted"/>
<keyword evidence="3" id="KW-1185">Reference proteome</keyword>
<gene>
    <name evidence="2" type="ORF">ACFPEN_17810</name>
</gene>
<protein>
    <submittedName>
        <fullName evidence="2">Uncharacterized protein</fullName>
    </submittedName>
</protein>
<evidence type="ECO:0000313" key="2">
    <source>
        <dbReference type="EMBL" id="MFC4514789.1"/>
    </source>
</evidence>
<evidence type="ECO:0000313" key="3">
    <source>
        <dbReference type="Proteomes" id="UP001595990"/>
    </source>
</evidence>
<accession>A0ABV9BL33</accession>
<name>A0ABV9BL33_9ACTN</name>
<feature type="region of interest" description="Disordered" evidence="1">
    <location>
        <begin position="28"/>
        <end position="51"/>
    </location>
</feature>
<organism evidence="2 3">
    <name type="scientific">Streptomyces ehimensis</name>
    <dbReference type="NCBI Taxonomy" id="68195"/>
    <lineage>
        <taxon>Bacteria</taxon>
        <taxon>Bacillati</taxon>
        <taxon>Actinomycetota</taxon>
        <taxon>Actinomycetes</taxon>
        <taxon>Kitasatosporales</taxon>
        <taxon>Streptomycetaceae</taxon>
        <taxon>Streptomyces</taxon>
    </lineage>
</organism>
<dbReference type="RefSeq" id="WP_358217408.1">
    <property type="nucleotide sequence ID" value="NZ_JBHSFS010000007.1"/>
</dbReference>
<dbReference type="Proteomes" id="UP001595990">
    <property type="component" value="Unassembled WGS sequence"/>
</dbReference>
<evidence type="ECO:0000256" key="1">
    <source>
        <dbReference type="SAM" id="MobiDB-lite"/>
    </source>
</evidence>
<dbReference type="EMBL" id="JBHSFS010000007">
    <property type="protein sequence ID" value="MFC4514789.1"/>
    <property type="molecule type" value="Genomic_DNA"/>
</dbReference>